<reference evidence="3" key="1">
    <citation type="submission" date="2016-10" db="EMBL/GenBank/DDBJ databases">
        <authorList>
            <person name="Varghese N."/>
            <person name="Submissions S."/>
        </authorList>
    </citation>
    <scope>NUCLEOTIDE SEQUENCE [LARGE SCALE GENOMIC DNA]</scope>
    <source>
        <strain evidence="3">CGMCC 4.5579</strain>
    </source>
</reference>
<evidence type="ECO:0000313" key="3">
    <source>
        <dbReference type="Proteomes" id="UP000198727"/>
    </source>
</evidence>
<proteinExistence type="predicted"/>
<dbReference type="STRING" id="587909.SAMN05421810_103729"/>
<evidence type="ECO:0000313" key="2">
    <source>
        <dbReference type="EMBL" id="SFP88375.1"/>
    </source>
</evidence>
<keyword evidence="1" id="KW-0732">Signal</keyword>
<name>A0A1I5TZ83_9PSEU</name>
<dbReference type="RefSeq" id="WP_134046045.1">
    <property type="nucleotide sequence ID" value="NZ_FOWW01000003.1"/>
</dbReference>
<protein>
    <recommendedName>
        <fullName evidence="4">Secreted protein</fullName>
    </recommendedName>
</protein>
<feature type="chain" id="PRO_5011595855" description="Secreted protein" evidence="1">
    <location>
        <begin position="33"/>
        <end position="109"/>
    </location>
</feature>
<organism evidence="2 3">
    <name type="scientific">Amycolatopsis arida</name>
    <dbReference type="NCBI Taxonomy" id="587909"/>
    <lineage>
        <taxon>Bacteria</taxon>
        <taxon>Bacillati</taxon>
        <taxon>Actinomycetota</taxon>
        <taxon>Actinomycetes</taxon>
        <taxon>Pseudonocardiales</taxon>
        <taxon>Pseudonocardiaceae</taxon>
        <taxon>Amycolatopsis</taxon>
    </lineage>
</organism>
<dbReference type="EMBL" id="FOWW01000003">
    <property type="protein sequence ID" value="SFP88375.1"/>
    <property type="molecule type" value="Genomic_DNA"/>
</dbReference>
<evidence type="ECO:0000256" key="1">
    <source>
        <dbReference type="SAM" id="SignalP"/>
    </source>
</evidence>
<dbReference type="AlphaFoldDB" id="A0A1I5TZ83"/>
<evidence type="ECO:0008006" key="4">
    <source>
        <dbReference type="Google" id="ProtNLM"/>
    </source>
</evidence>
<dbReference type="Proteomes" id="UP000198727">
    <property type="component" value="Unassembled WGS sequence"/>
</dbReference>
<keyword evidence="3" id="KW-1185">Reference proteome</keyword>
<sequence length="109" mass="11671">MSSTVRPRARTRAAAAVAVTTTALLTTGMADAGGTANGVFRFDQRFELVNPRLNHCHGLPPIPSYAARIENRTDARAWLYPEPGCAGSVVVMPPDSTAFGPARSVRFTR</sequence>
<feature type="signal peptide" evidence="1">
    <location>
        <begin position="1"/>
        <end position="32"/>
    </location>
</feature>
<gene>
    <name evidence="2" type="ORF">SAMN05421810_103729</name>
</gene>
<accession>A0A1I5TZ83</accession>